<sequence>VFSSAFKSKQYEQIADRFFNRVPGISASARYPEENETRL</sequence>
<organism evidence="1">
    <name type="scientific">uncultured Pyrinomonadaceae bacterium</name>
    <dbReference type="NCBI Taxonomy" id="2283094"/>
    <lineage>
        <taxon>Bacteria</taxon>
        <taxon>Pseudomonadati</taxon>
        <taxon>Acidobacteriota</taxon>
        <taxon>Blastocatellia</taxon>
        <taxon>Blastocatellales</taxon>
        <taxon>Pyrinomonadaceae</taxon>
        <taxon>environmental samples</taxon>
    </lineage>
</organism>
<dbReference type="EMBL" id="CADCUR010000290">
    <property type="protein sequence ID" value="CAA9426788.1"/>
    <property type="molecule type" value="Genomic_DNA"/>
</dbReference>
<reference evidence="1" key="1">
    <citation type="submission" date="2020-02" db="EMBL/GenBank/DDBJ databases">
        <authorList>
            <person name="Meier V. D."/>
        </authorList>
    </citation>
    <scope>NUCLEOTIDE SEQUENCE</scope>
    <source>
        <strain evidence="1">AVDCRST_MAG74</strain>
    </source>
</reference>
<name>A0A6J4PY00_9BACT</name>
<feature type="non-terminal residue" evidence="1">
    <location>
        <position position="1"/>
    </location>
</feature>
<dbReference type="AlphaFoldDB" id="A0A6J4PY00"/>
<evidence type="ECO:0000313" key="1">
    <source>
        <dbReference type="EMBL" id="CAA9426788.1"/>
    </source>
</evidence>
<gene>
    <name evidence="1" type="ORF">AVDCRST_MAG74-3392</name>
</gene>
<feature type="non-terminal residue" evidence="1">
    <location>
        <position position="39"/>
    </location>
</feature>
<proteinExistence type="predicted"/>
<accession>A0A6J4PY00</accession>
<protein>
    <submittedName>
        <fullName evidence="1">Uncharacterized protein</fullName>
    </submittedName>
</protein>